<evidence type="ECO:0000313" key="1">
    <source>
        <dbReference type="EMBL" id="MDO9712742.1"/>
    </source>
</evidence>
<gene>
    <name evidence="1" type="ORF">Q7A36_30695</name>
</gene>
<keyword evidence="1" id="KW-0378">Hydrolase</keyword>
<dbReference type="Proteomes" id="UP001243009">
    <property type="component" value="Unassembled WGS sequence"/>
</dbReference>
<comment type="caution">
    <text evidence="1">The sequence shown here is derived from an EMBL/GenBank/DDBJ whole genome shotgun (WGS) entry which is preliminary data.</text>
</comment>
<keyword evidence="2" id="KW-1185">Reference proteome</keyword>
<dbReference type="EC" id="3.5.1.1" evidence="1"/>
<dbReference type="RefSeq" id="WP_305107599.1">
    <property type="nucleotide sequence ID" value="NZ_JAUTWS010000057.1"/>
</dbReference>
<dbReference type="GO" id="GO:0016301">
    <property type="term" value="F:kinase activity"/>
    <property type="evidence" value="ECO:0007669"/>
    <property type="project" value="UniProtKB-KW"/>
</dbReference>
<protein>
    <submittedName>
        <fullName evidence="1">Asparaginase</fullName>
        <ecNumber evidence="1">3.5.1.1</ecNumber>
    </submittedName>
</protein>
<sequence length="83" mass="8229">MAAVHPAWTMRAHPDHLSGHGAPTATLVCTAGGRVLQKSCTKGVTLAMVPGTGLGVTVNLADDADACSSGVGTATRLGASWMG</sequence>
<organism evidence="1 2">
    <name type="scientific">Paracraurococcus lichenis</name>
    <dbReference type="NCBI Taxonomy" id="3064888"/>
    <lineage>
        <taxon>Bacteria</taxon>
        <taxon>Pseudomonadati</taxon>
        <taxon>Pseudomonadota</taxon>
        <taxon>Alphaproteobacteria</taxon>
        <taxon>Acetobacterales</taxon>
        <taxon>Roseomonadaceae</taxon>
        <taxon>Paracraurococcus</taxon>
    </lineage>
</organism>
<name>A0ABT9E961_9PROT</name>
<keyword evidence="1" id="KW-0808">Transferase</keyword>
<dbReference type="EMBL" id="JAUTWS010000057">
    <property type="protein sequence ID" value="MDO9712742.1"/>
    <property type="molecule type" value="Genomic_DNA"/>
</dbReference>
<keyword evidence="1" id="KW-0418">Kinase</keyword>
<proteinExistence type="predicted"/>
<accession>A0ABT9E961</accession>
<reference evidence="1 2" key="1">
    <citation type="submission" date="2023-08" db="EMBL/GenBank/DDBJ databases">
        <title>The draft genome sequence of Paracraurococcus sp. LOR1-02.</title>
        <authorList>
            <person name="Kingkaew E."/>
            <person name="Tanasupawat S."/>
        </authorList>
    </citation>
    <scope>NUCLEOTIDE SEQUENCE [LARGE SCALE GENOMIC DNA]</scope>
    <source>
        <strain evidence="1 2">LOR1-02</strain>
    </source>
</reference>
<dbReference type="GO" id="GO:0004067">
    <property type="term" value="F:asparaginase activity"/>
    <property type="evidence" value="ECO:0007669"/>
    <property type="project" value="UniProtKB-EC"/>
</dbReference>
<dbReference type="Pfam" id="PF06089">
    <property type="entry name" value="Asparaginase_II"/>
    <property type="match status" value="1"/>
</dbReference>
<evidence type="ECO:0000313" key="2">
    <source>
        <dbReference type="Proteomes" id="UP001243009"/>
    </source>
</evidence>
<dbReference type="InterPro" id="IPR010349">
    <property type="entry name" value="Asparaginase_II"/>
</dbReference>